<accession>A0ABW2WYA8</accession>
<proteinExistence type="predicted"/>
<sequence>MGDYFQTIVDLDATERDAQELGARVLDWLIADGIVAAERTDCVLGGDGYGHAPGPHFTKAVDDPDPVDLWSNGFHVQTGRTVFDSGQGDAGAAICPLCRTEIRLVDEVWEPIESAWGPFEGRFQDWAEDGGEGIVRCPSCARPSGIDRWSWEDDYYACGYLGFTFWGWAELTSDFIREFGRRLGGHRTVLLAGKL</sequence>
<dbReference type="Proteomes" id="UP001596915">
    <property type="component" value="Unassembled WGS sequence"/>
</dbReference>
<keyword evidence="2" id="KW-1185">Reference proteome</keyword>
<reference evidence="2" key="1">
    <citation type="journal article" date="2019" name="Int. J. Syst. Evol. Microbiol.">
        <title>The Global Catalogue of Microorganisms (GCM) 10K type strain sequencing project: providing services to taxonomists for standard genome sequencing and annotation.</title>
        <authorList>
            <consortium name="The Broad Institute Genomics Platform"/>
            <consortium name="The Broad Institute Genome Sequencing Center for Infectious Disease"/>
            <person name="Wu L."/>
            <person name="Ma J."/>
        </authorList>
    </citation>
    <scope>NUCLEOTIDE SEQUENCE [LARGE SCALE GENOMIC DNA]</scope>
    <source>
        <strain evidence="2">JCM 12607</strain>
    </source>
</reference>
<protein>
    <submittedName>
        <fullName evidence="1">Uncharacterized protein</fullName>
    </submittedName>
</protein>
<gene>
    <name evidence="1" type="ORF">ACFQ2K_26370</name>
</gene>
<comment type="caution">
    <text evidence="1">The sequence shown here is derived from an EMBL/GenBank/DDBJ whole genome shotgun (WGS) entry which is preliminary data.</text>
</comment>
<name>A0ABW2WYA8_9ACTN</name>
<evidence type="ECO:0000313" key="1">
    <source>
        <dbReference type="EMBL" id="MFD0625738.1"/>
    </source>
</evidence>
<dbReference type="EMBL" id="JBHTGL010000008">
    <property type="protein sequence ID" value="MFD0625738.1"/>
    <property type="molecule type" value="Genomic_DNA"/>
</dbReference>
<evidence type="ECO:0000313" key="2">
    <source>
        <dbReference type="Proteomes" id="UP001596915"/>
    </source>
</evidence>
<organism evidence="1 2">
    <name type="scientific">Streptomyces sanglieri</name>
    <dbReference type="NCBI Taxonomy" id="193460"/>
    <lineage>
        <taxon>Bacteria</taxon>
        <taxon>Bacillati</taxon>
        <taxon>Actinomycetota</taxon>
        <taxon>Actinomycetes</taxon>
        <taxon>Kitasatosporales</taxon>
        <taxon>Streptomycetaceae</taxon>
        <taxon>Streptomyces</taxon>
    </lineage>
</organism>